<dbReference type="Pfam" id="PF11018">
    <property type="entry name" value="Cuticle_3"/>
    <property type="match status" value="1"/>
</dbReference>
<keyword evidence="5" id="KW-0677">Repeat</keyword>
<evidence type="ECO:0000256" key="10">
    <source>
        <dbReference type="SAM" id="Phobius"/>
    </source>
</evidence>
<evidence type="ECO:0000313" key="12">
    <source>
        <dbReference type="Proteomes" id="UP000719412"/>
    </source>
</evidence>
<keyword evidence="6 10" id="KW-1133">Transmembrane helix</keyword>
<accession>A0A8J6HCY3</accession>
<keyword evidence="8" id="KW-0325">Glycoprotein</keyword>
<protein>
    <submittedName>
        <fullName evidence="11">Uncharacterized protein</fullName>
    </submittedName>
</protein>
<comment type="subcellular location">
    <subcellularLocation>
        <location evidence="1">Membrane</location>
        <topology evidence="1">Multi-pass membrane protein</topology>
    </subcellularLocation>
</comment>
<dbReference type="InterPro" id="IPR022727">
    <property type="entry name" value="Cuticle_C1"/>
</dbReference>
<evidence type="ECO:0000256" key="9">
    <source>
        <dbReference type="SAM" id="MobiDB-lite"/>
    </source>
</evidence>
<feature type="compositionally biased region" description="Polar residues" evidence="9">
    <location>
        <begin position="744"/>
        <end position="760"/>
    </location>
</feature>
<evidence type="ECO:0000256" key="6">
    <source>
        <dbReference type="ARBA" id="ARBA00022989"/>
    </source>
</evidence>
<keyword evidence="3" id="KW-0193">Cuticle</keyword>
<dbReference type="AlphaFoldDB" id="A0A8J6HCY3"/>
<organism evidence="11 12">
    <name type="scientific">Tenebrio molitor</name>
    <name type="common">Yellow mealworm beetle</name>
    <dbReference type="NCBI Taxonomy" id="7067"/>
    <lineage>
        <taxon>Eukaryota</taxon>
        <taxon>Metazoa</taxon>
        <taxon>Ecdysozoa</taxon>
        <taxon>Arthropoda</taxon>
        <taxon>Hexapoda</taxon>
        <taxon>Insecta</taxon>
        <taxon>Pterygota</taxon>
        <taxon>Neoptera</taxon>
        <taxon>Endopterygota</taxon>
        <taxon>Coleoptera</taxon>
        <taxon>Polyphaga</taxon>
        <taxon>Cucujiformia</taxon>
        <taxon>Tenebrionidae</taxon>
        <taxon>Tenebrio</taxon>
    </lineage>
</organism>
<keyword evidence="7 10" id="KW-0472">Membrane</keyword>
<evidence type="ECO:0000256" key="1">
    <source>
        <dbReference type="ARBA" id="ARBA00004141"/>
    </source>
</evidence>
<dbReference type="PANTHER" id="PTHR22730">
    <property type="entry name" value="PROMININ PROM PROTEIN"/>
    <property type="match status" value="1"/>
</dbReference>
<keyword evidence="4 10" id="KW-0812">Transmembrane</keyword>
<evidence type="ECO:0000256" key="4">
    <source>
        <dbReference type="ARBA" id="ARBA00022692"/>
    </source>
</evidence>
<name>A0A8J6HCY3_TENMO</name>
<dbReference type="Proteomes" id="UP000719412">
    <property type="component" value="Unassembled WGS sequence"/>
</dbReference>
<dbReference type="PANTHER" id="PTHR22730:SF1">
    <property type="entry name" value="PROMININ-LIKE PROTEIN"/>
    <property type="match status" value="1"/>
</dbReference>
<gene>
    <name evidence="11" type="ORF">GEV33_010610</name>
</gene>
<feature type="transmembrane region" description="Helical" evidence="10">
    <location>
        <begin position="673"/>
        <end position="695"/>
    </location>
</feature>
<feature type="transmembrane region" description="Helical" evidence="10">
    <location>
        <begin position="814"/>
        <end position="840"/>
    </location>
</feature>
<comment type="similarity">
    <text evidence="2">Belongs to the prominin family.</text>
</comment>
<evidence type="ECO:0000313" key="11">
    <source>
        <dbReference type="EMBL" id="KAH0812173.1"/>
    </source>
</evidence>
<feature type="transmembrane region" description="Helical" evidence="10">
    <location>
        <begin position="327"/>
        <end position="351"/>
    </location>
</feature>
<evidence type="ECO:0000256" key="3">
    <source>
        <dbReference type="ARBA" id="ARBA00022460"/>
    </source>
</evidence>
<reference evidence="11" key="2">
    <citation type="submission" date="2021-08" db="EMBL/GenBank/DDBJ databases">
        <authorList>
            <person name="Eriksson T."/>
        </authorList>
    </citation>
    <scope>NUCLEOTIDE SEQUENCE</scope>
    <source>
        <strain evidence="11">Stoneville</strain>
        <tissue evidence="11">Whole head</tissue>
    </source>
</reference>
<sequence length="1017" mass="110643">MEVGVLGWLIFSTILTLCIPSIALAYFCCSKDNIQRLTEDTSDDSLDFRDKCVERTSVFLLVFLLLLQIFPLVLIFIGNEQISRQMSKSPTTTNIIFDDLDTFVRNAHMQMTFVATSSTDLVIEAIRRDLEDVDELVGRPFQEELAYETGIDSALEALDQVDSGSGEVTSLVIRLLDECGAASEAGRMLQARLKELSTQLTIARQQCRPKDRALCYTLQYTGLDVVFSCGNLTSDLKIQQLELMGKEKKLSSYVENARAAFRELPARVSRETASHVAEIKNVLARRRTEVYKSAHALDELSRALSAAVRRGRRAVLPPVQALNRWDLWRWLSVLGISTTVSLVWGVLLCGAPCGCEPTSRTTPVLLSGVVLASIVCVPLWSLGAVSFLLGAHGQSLLCQPLYDEPHYKALAEILDSGGILYKEGGALKDLLKGNDSLRVEDVLESCQRNRPVYSTFHLHNFFDTSVTNYKTWTDYKTALDNFSFAEDVLEILSPSLQLHLQALATLSAVDFTPHRSRISGVLTRKDLTSFAEQLNTVARQLSDPSSSKKFDDLAAALRRLIQKEAARLSDLRDSILYKLTALEVFIHPLSRQANRSLSHLKDVQFFLDNRRGWIVEKSRAQFVSRLEGHLEGLRNYTVGKITKEIGKCGPLWEIFHLARFSVCKLVVDPSNGIAVASFALILLFLGVVPVVLNLVDHYRGLNEELLTSITHRRTRDGLIIDDEGTWATPSSETPPDADSRNNGHNEPSTWITPNSRQSSEPLIPPPPRVSQPRLRSPKSVKDIGRQSAADSLGIESKVAQKRTARIAATRRTHLLEVGFVVFAAALAYANAGLIGAPAVAAYSAAPAVSSAYIHQAAPVAVAHAAPLAVAHAPVAVAHAAPYAIHAPAVGASHQSVVRSLGGNQAVSHYSKAVDSAFSSVRKFDTRVTNDALAVAHAPVVSTYAHAAPVVSTYAHAAPVVSSYAAHAPVAAYAAHAPVATYAAHAPVVATRTSAVAYSPAAVVSHASFSGLGASYAW</sequence>
<feature type="transmembrane region" description="Helical" evidence="10">
    <location>
        <begin position="58"/>
        <end position="78"/>
    </location>
</feature>
<dbReference type="GO" id="GO:0042302">
    <property type="term" value="F:structural constituent of cuticle"/>
    <property type="evidence" value="ECO:0007669"/>
    <property type="project" value="UniProtKB-KW"/>
</dbReference>
<dbReference type="GO" id="GO:0016020">
    <property type="term" value="C:membrane"/>
    <property type="evidence" value="ECO:0007669"/>
    <property type="project" value="UniProtKB-SubCell"/>
</dbReference>
<feature type="region of interest" description="Disordered" evidence="9">
    <location>
        <begin position="720"/>
        <end position="788"/>
    </location>
</feature>
<keyword evidence="12" id="KW-1185">Reference proteome</keyword>
<comment type="caution">
    <text evidence="11">The sequence shown here is derived from an EMBL/GenBank/DDBJ whole genome shotgun (WGS) entry which is preliminary data.</text>
</comment>
<evidence type="ECO:0000256" key="7">
    <source>
        <dbReference type="ARBA" id="ARBA00023136"/>
    </source>
</evidence>
<dbReference type="EMBL" id="JABDTM020026233">
    <property type="protein sequence ID" value="KAH0812173.1"/>
    <property type="molecule type" value="Genomic_DNA"/>
</dbReference>
<feature type="transmembrane region" description="Helical" evidence="10">
    <location>
        <begin position="363"/>
        <end position="389"/>
    </location>
</feature>
<evidence type="ECO:0000256" key="2">
    <source>
        <dbReference type="ARBA" id="ARBA00006058"/>
    </source>
</evidence>
<evidence type="ECO:0000256" key="5">
    <source>
        <dbReference type="ARBA" id="ARBA00022737"/>
    </source>
</evidence>
<proteinExistence type="inferred from homology"/>
<feature type="transmembrane region" description="Helical" evidence="10">
    <location>
        <begin position="6"/>
        <end position="27"/>
    </location>
</feature>
<reference evidence="11" key="1">
    <citation type="journal article" date="2020" name="J Insects Food Feed">
        <title>The yellow mealworm (Tenebrio molitor) genome: a resource for the emerging insects as food and feed industry.</title>
        <authorList>
            <person name="Eriksson T."/>
            <person name="Andere A."/>
            <person name="Kelstrup H."/>
            <person name="Emery V."/>
            <person name="Picard C."/>
        </authorList>
    </citation>
    <scope>NUCLEOTIDE SEQUENCE</scope>
    <source>
        <strain evidence="11">Stoneville</strain>
        <tissue evidence="11">Whole head</tissue>
    </source>
</reference>
<dbReference type="InterPro" id="IPR008795">
    <property type="entry name" value="Prominin"/>
</dbReference>
<evidence type="ECO:0000256" key="8">
    <source>
        <dbReference type="ARBA" id="ARBA00023180"/>
    </source>
</evidence>
<dbReference type="Pfam" id="PF05478">
    <property type="entry name" value="Prominin"/>
    <property type="match status" value="1"/>
</dbReference>